<proteinExistence type="predicted"/>
<protein>
    <submittedName>
        <fullName evidence="1">Uncharacterized protein</fullName>
    </submittedName>
</protein>
<dbReference type="EMBL" id="BPLR01015402">
    <property type="protein sequence ID" value="GIY75868.1"/>
    <property type="molecule type" value="Genomic_DNA"/>
</dbReference>
<dbReference type="Proteomes" id="UP001054945">
    <property type="component" value="Unassembled WGS sequence"/>
</dbReference>
<dbReference type="AlphaFoldDB" id="A0AAV4W0U2"/>
<reference evidence="1 2" key="1">
    <citation type="submission" date="2021-06" db="EMBL/GenBank/DDBJ databases">
        <title>Caerostris extrusa draft genome.</title>
        <authorList>
            <person name="Kono N."/>
            <person name="Arakawa K."/>
        </authorList>
    </citation>
    <scope>NUCLEOTIDE SEQUENCE [LARGE SCALE GENOMIC DNA]</scope>
</reference>
<comment type="caution">
    <text evidence="1">The sequence shown here is derived from an EMBL/GenBank/DDBJ whole genome shotgun (WGS) entry which is preliminary data.</text>
</comment>
<evidence type="ECO:0000313" key="1">
    <source>
        <dbReference type="EMBL" id="GIY75868.1"/>
    </source>
</evidence>
<gene>
    <name evidence="1" type="ORF">CEXT_620111</name>
</gene>
<organism evidence="1 2">
    <name type="scientific">Caerostris extrusa</name>
    <name type="common">Bark spider</name>
    <name type="synonym">Caerostris bankana</name>
    <dbReference type="NCBI Taxonomy" id="172846"/>
    <lineage>
        <taxon>Eukaryota</taxon>
        <taxon>Metazoa</taxon>
        <taxon>Ecdysozoa</taxon>
        <taxon>Arthropoda</taxon>
        <taxon>Chelicerata</taxon>
        <taxon>Arachnida</taxon>
        <taxon>Araneae</taxon>
        <taxon>Araneomorphae</taxon>
        <taxon>Entelegynae</taxon>
        <taxon>Araneoidea</taxon>
        <taxon>Araneidae</taxon>
        <taxon>Caerostris</taxon>
    </lineage>
</organism>
<name>A0AAV4W0U2_CAEEX</name>
<keyword evidence="2" id="KW-1185">Reference proteome</keyword>
<accession>A0AAV4W0U2</accession>
<evidence type="ECO:0000313" key="2">
    <source>
        <dbReference type="Proteomes" id="UP001054945"/>
    </source>
</evidence>
<sequence length="110" mass="12660">MGFEIPLSPFPPTIVYSLDYWRYSIVTHSQLIPACKGGKLSILRREAKTGSVVSSLYHTPADLVQNPGIHFMVAARSIVCWQRFGFEIRERALKWYIANRRRCVWGMLVC</sequence>